<dbReference type="RefSeq" id="WP_369018257.1">
    <property type="nucleotide sequence ID" value="NZ_CP121689.1"/>
</dbReference>
<accession>A0ABZ2YD69</accession>
<evidence type="ECO:0000259" key="2">
    <source>
        <dbReference type="PROSITE" id="PS50994"/>
    </source>
</evidence>
<organism evidence="3 4">
    <name type="scientific">Thermatribacter velox</name>
    <dbReference type="NCBI Taxonomy" id="3039681"/>
    <lineage>
        <taxon>Bacteria</taxon>
        <taxon>Pseudomonadati</taxon>
        <taxon>Atribacterota</taxon>
        <taxon>Atribacteria</taxon>
        <taxon>Atribacterales</taxon>
        <taxon>Thermatribacteraceae</taxon>
        <taxon>Thermatribacter</taxon>
    </lineage>
</organism>
<feature type="domain" description="Integrase catalytic" evidence="2">
    <location>
        <begin position="57"/>
        <end position="238"/>
    </location>
</feature>
<dbReference type="PROSITE" id="PS50994">
    <property type="entry name" value="INTEGRASE"/>
    <property type="match status" value="1"/>
</dbReference>
<reference evidence="3 4" key="1">
    <citation type="submission" date="2023-03" db="EMBL/GenBank/DDBJ databases">
        <title>Novel Species.</title>
        <authorList>
            <person name="Ma S."/>
        </authorList>
    </citation>
    <scope>NUCLEOTIDE SEQUENCE [LARGE SCALE GENOMIC DNA]</scope>
    <source>
        <strain evidence="3 4">B11</strain>
    </source>
</reference>
<evidence type="ECO:0000256" key="1">
    <source>
        <dbReference type="SAM" id="MobiDB-lite"/>
    </source>
</evidence>
<dbReference type="InterPro" id="IPR012337">
    <property type="entry name" value="RNaseH-like_sf"/>
</dbReference>
<evidence type="ECO:0000313" key="4">
    <source>
        <dbReference type="Proteomes" id="UP001461341"/>
    </source>
</evidence>
<dbReference type="Gene3D" id="3.30.420.10">
    <property type="entry name" value="Ribonuclease H-like superfamily/Ribonuclease H"/>
    <property type="match status" value="1"/>
</dbReference>
<sequence length="351" mass="41427">MKYYSVTEVEMKRYAVLQNVVSGLITLKAAAELLGLSYCQTLRLKKCFVAQRLEGLLRKAPSHPPHWRVTPKLKEQILQLRKELYYDFNLLHFREKLSENHCIALSYETLRKNYLVQRGIFMALYTDRASHFTTTRHGGLHYDTLSEYGNTQIQRALEELGIARVSASNPQAKGRIERAFRFFQGRLIKELRLRGIKDYEATNRFLEEEFLPWCNQRYTLSVESVYREIPKGVDLSLIFSIKQRRKVRKDNTISYEGRIYQLLPACSFRSYAGSWIEVREILKGNIQLFYQGESTPYQVFDKQTHKQLKEEVLSMRSLLPEKKPKKKYIPPQDHPWRRSWKKKSVTFQAGE</sequence>
<proteinExistence type="predicted"/>
<dbReference type="EMBL" id="CP121689">
    <property type="protein sequence ID" value="WZL76101.1"/>
    <property type="molecule type" value="Genomic_DNA"/>
</dbReference>
<dbReference type="SUPFAM" id="SSF46689">
    <property type="entry name" value="Homeodomain-like"/>
    <property type="match status" value="1"/>
</dbReference>
<protein>
    <recommendedName>
        <fullName evidence="2">Integrase catalytic domain-containing protein</fullName>
    </recommendedName>
</protein>
<dbReference type="Proteomes" id="UP001461341">
    <property type="component" value="Chromosome"/>
</dbReference>
<dbReference type="SUPFAM" id="SSF53098">
    <property type="entry name" value="Ribonuclease H-like"/>
    <property type="match status" value="1"/>
</dbReference>
<name>A0ABZ2YD69_9BACT</name>
<feature type="region of interest" description="Disordered" evidence="1">
    <location>
        <begin position="324"/>
        <end position="351"/>
    </location>
</feature>
<gene>
    <name evidence="3" type="ORF">QBE54_11090</name>
</gene>
<dbReference type="InterPro" id="IPR036397">
    <property type="entry name" value="RNaseH_sf"/>
</dbReference>
<dbReference type="InterPro" id="IPR009057">
    <property type="entry name" value="Homeodomain-like_sf"/>
</dbReference>
<evidence type="ECO:0000313" key="3">
    <source>
        <dbReference type="EMBL" id="WZL76101.1"/>
    </source>
</evidence>
<keyword evidence="4" id="KW-1185">Reference proteome</keyword>
<dbReference type="InterPro" id="IPR001584">
    <property type="entry name" value="Integrase_cat-core"/>
</dbReference>